<comment type="caution">
    <text evidence="1">The sequence shown here is derived from an EMBL/GenBank/DDBJ whole genome shotgun (WGS) entry which is preliminary data.</text>
</comment>
<keyword evidence="2" id="KW-1185">Reference proteome</keyword>
<reference evidence="1" key="1">
    <citation type="submission" date="2022-07" db="EMBL/GenBank/DDBJ databases">
        <title>Phylogenomic reconstructions and comparative analyses of Kickxellomycotina fungi.</title>
        <authorList>
            <person name="Reynolds N.K."/>
            <person name="Stajich J.E."/>
            <person name="Barry K."/>
            <person name="Grigoriev I.V."/>
            <person name="Crous P."/>
            <person name="Smith M.E."/>
        </authorList>
    </citation>
    <scope>NUCLEOTIDE SEQUENCE</scope>
    <source>
        <strain evidence="1">Benny 63K</strain>
    </source>
</reference>
<evidence type="ECO:0000313" key="1">
    <source>
        <dbReference type="EMBL" id="KAJ1896300.1"/>
    </source>
</evidence>
<accession>A0ACC1IM20</accession>
<gene>
    <name evidence="1" type="ORF">LPJ66_004078</name>
</gene>
<dbReference type="EMBL" id="JANBPG010000463">
    <property type="protein sequence ID" value="KAJ1896300.1"/>
    <property type="molecule type" value="Genomic_DNA"/>
</dbReference>
<evidence type="ECO:0000313" key="2">
    <source>
        <dbReference type="Proteomes" id="UP001150581"/>
    </source>
</evidence>
<proteinExistence type="predicted"/>
<name>A0ACC1IM20_9FUNG</name>
<protein>
    <submittedName>
        <fullName evidence="1">Uncharacterized protein</fullName>
    </submittedName>
</protein>
<dbReference type="Proteomes" id="UP001150581">
    <property type="component" value="Unassembled WGS sequence"/>
</dbReference>
<organism evidence="1 2">
    <name type="scientific">Kickxella alabastrina</name>
    <dbReference type="NCBI Taxonomy" id="61397"/>
    <lineage>
        <taxon>Eukaryota</taxon>
        <taxon>Fungi</taxon>
        <taxon>Fungi incertae sedis</taxon>
        <taxon>Zoopagomycota</taxon>
        <taxon>Kickxellomycotina</taxon>
        <taxon>Kickxellomycetes</taxon>
        <taxon>Kickxellales</taxon>
        <taxon>Kickxellaceae</taxon>
        <taxon>Kickxella</taxon>
    </lineage>
</organism>
<sequence length="792" mass="85980">MGKIARFGLFRSANSSNVNALNNDSNSNSDNGNDSENNVAVKKEAPRNAFGSDSNRGLASSMFVSKGAPTILSAVAAATSWSTHDKSEPTMALPTLIPAHSGTLCRAVPAGDGWGGDFEPRSKRVCTRYITSSKHTPALAHSEFPATEHKAPKLAVPAGIACESGRETRDMDAVASYRPRSKEARPLRAGAAEGESVSSEGESDEIKGVIEGMLASAIHGQGSDAQMQVLRDVYEHSRKLHRKYTRLAERAADEMHHAAKAMFQLFEARLDVDRSETQQRSLQSPARSDYHYGRHGGIGSRSLSPSDAVATGPAQKMPPCRIVAYEPQASANSYFGDDNDDEDKEDDDDNDIVEEVVQHDKVVPHLARRAHTAALGARSPLNTCADRPRRRSGAPEADADAGSLRCLRSRDTCIAREDTVSGIMSRESAVRPYQFATTLHPAFKLKPREAFPCSFEGLSQQMVVAYGMDRSVMFWNPQARMLEKRIGEDQLEMDFVEHMAQLSPSLLALVSGMRKPAITDFPAGKISLLALARQPCQGSLNIRSVQRWCDDSPHDSPVSVVQGLPGADTGHHSRAFMLSGGSNDKSVFLRSLEVTDGHAARTLGSLRMKSNLKSRVSALCYESTRAYVISGSETGRICINDASSGSLVYEHETRLHSSVGCISICPTNRNLMMVSCGTSGEQIQVLDVRQCMAKMPPVLVLGKSDAGTYSRYTRPAWHPDGGLVFCPFRRSQLEDSGGDIVAIWDTRYASQIYRPHKSAVSSVAFVKSQGNGAPIMVTTCVDHDIGFTDFKV</sequence>